<keyword evidence="1" id="KW-0732">Signal</keyword>
<proteinExistence type="predicted"/>
<reference evidence="2" key="2">
    <citation type="submission" date="2016-05" db="EMBL/GenBank/DDBJ databases">
        <title>Comparative analysis highlights variable genome content of wheat rusts and divergence of the mating loci.</title>
        <authorList>
            <person name="Cuomo C.A."/>
            <person name="Bakkeren G."/>
            <person name="Szabo L."/>
            <person name="Khalil H."/>
            <person name="Joly D."/>
            <person name="Goldberg J."/>
            <person name="Young S."/>
            <person name="Zeng Q."/>
            <person name="Fellers J."/>
        </authorList>
    </citation>
    <scope>NUCLEOTIDE SEQUENCE [LARGE SCALE GENOMIC DNA]</scope>
    <source>
        <strain evidence="2">1-1 BBBD Race 1</strain>
    </source>
</reference>
<reference evidence="3" key="4">
    <citation type="submission" date="2025-05" db="UniProtKB">
        <authorList>
            <consortium name="EnsemblFungi"/>
        </authorList>
    </citation>
    <scope>IDENTIFICATION</scope>
    <source>
        <strain evidence="3">isolate 1-1 / race 1 (BBBD)</strain>
    </source>
</reference>
<dbReference type="VEuPathDB" id="FungiDB:PTTG_29974"/>
<accession>A0A180G0Y2</accession>
<feature type="chain" id="PRO_5008109522" evidence="1">
    <location>
        <begin position="20"/>
        <end position="123"/>
    </location>
</feature>
<organism evidence="2">
    <name type="scientific">Puccinia triticina (isolate 1-1 / race 1 (BBBD))</name>
    <name type="common">Brown leaf rust fungus</name>
    <dbReference type="NCBI Taxonomy" id="630390"/>
    <lineage>
        <taxon>Eukaryota</taxon>
        <taxon>Fungi</taxon>
        <taxon>Dikarya</taxon>
        <taxon>Basidiomycota</taxon>
        <taxon>Pucciniomycotina</taxon>
        <taxon>Pucciniomycetes</taxon>
        <taxon>Pucciniales</taxon>
        <taxon>Pucciniaceae</taxon>
        <taxon>Puccinia</taxon>
    </lineage>
</organism>
<reference evidence="2" key="1">
    <citation type="submission" date="2009-11" db="EMBL/GenBank/DDBJ databases">
        <authorList>
            <consortium name="The Broad Institute Genome Sequencing Platform"/>
            <person name="Ward D."/>
            <person name="Feldgarden M."/>
            <person name="Earl A."/>
            <person name="Young S.K."/>
            <person name="Zeng Q."/>
            <person name="Koehrsen M."/>
            <person name="Alvarado L."/>
            <person name="Berlin A."/>
            <person name="Bochicchio J."/>
            <person name="Borenstein D."/>
            <person name="Chapman S.B."/>
            <person name="Chen Z."/>
            <person name="Engels R."/>
            <person name="Freedman E."/>
            <person name="Gellesch M."/>
            <person name="Goldberg J."/>
            <person name="Griggs A."/>
            <person name="Gujja S."/>
            <person name="Heilman E."/>
            <person name="Heiman D."/>
            <person name="Hepburn T."/>
            <person name="Howarth C."/>
            <person name="Jen D."/>
            <person name="Larson L."/>
            <person name="Lewis B."/>
            <person name="Mehta T."/>
            <person name="Park D."/>
            <person name="Pearson M."/>
            <person name="Roberts A."/>
            <person name="Saif S."/>
            <person name="Shea T."/>
            <person name="Shenoy N."/>
            <person name="Sisk P."/>
            <person name="Stolte C."/>
            <person name="Sykes S."/>
            <person name="Thomson T."/>
            <person name="Walk T."/>
            <person name="White J."/>
            <person name="Yandava C."/>
            <person name="Izard J."/>
            <person name="Baranova O.V."/>
            <person name="Blanton J.M."/>
            <person name="Tanner A.C."/>
            <person name="Dewhirst F.E."/>
            <person name="Haas B."/>
            <person name="Nusbaum C."/>
            <person name="Birren B."/>
        </authorList>
    </citation>
    <scope>NUCLEOTIDE SEQUENCE [LARGE SCALE GENOMIC DNA]</scope>
    <source>
        <strain evidence="2">1-1 BBBD Race 1</strain>
    </source>
</reference>
<dbReference type="Proteomes" id="UP000005240">
    <property type="component" value="Unassembled WGS sequence"/>
</dbReference>
<dbReference type="EnsemblFungi" id="PTTG_29974-t43_1">
    <property type="protein sequence ID" value="PTTG_29974-t43_1-p1"/>
    <property type="gene ID" value="PTTG_29974"/>
</dbReference>
<protein>
    <submittedName>
        <fullName evidence="2 3">Uncharacterized protein</fullName>
    </submittedName>
</protein>
<evidence type="ECO:0000313" key="2">
    <source>
        <dbReference type="EMBL" id="OAV86307.1"/>
    </source>
</evidence>
<dbReference type="AlphaFoldDB" id="A0A180G0Y2"/>
<dbReference type="EMBL" id="ADAS02001306">
    <property type="protein sequence ID" value="OAV86307.1"/>
    <property type="molecule type" value="Genomic_DNA"/>
</dbReference>
<sequence>MQVLHLISVCLVVVLGVVSTDVLKPPSEDGFKCSKETVKNQPATVAFCGSPEYGDMNNLQTPTSFTSFMLATPIADHYVCIPRDRFKLEKYCCIPNKMGETSDTPPSAEKVTQNCKKLVDIKD</sequence>
<evidence type="ECO:0000256" key="1">
    <source>
        <dbReference type="SAM" id="SignalP"/>
    </source>
</evidence>
<feature type="signal peptide" evidence="1">
    <location>
        <begin position="1"/>
        <end position="19"/>
    </location>
</feature>
<gene>
    <name evidence="2" type="ORF">PTTG_29974</name>
</gene>
<evidence type="ECO:0000313" key="4">
    <source>
        <dbReference type="Proteomes" id="UP000005240"/>
    </source>
</evidence>
<reference evidence="3 4" key="3">
    <citation type="journal article" date="2017" name="G3 (Bethesda)">
        <title>Comparative analysis highlights variable genome content of wheat rusts and divergence of the mating loci.</title>
        <authorList>
            <person name="Cuomo C.A."/>
            <person name="Bakkeren G."/>
            <person name="Khalil H.B."/>
            <person name="Panwar V."/>
            <person name="Joly D."/>
            <person name="Linning R."/>
            <person name="Sakthikumar S."/>
            <person name="Song X."/>
            <person name="Adiconis X."/>
            <person name="Fan L."/>
            <person name="Goldberg J.M."/>
            <person name="Levin J.Z."/>
            <person name="Young S."/>
            <person name="Zeng Q."/>
            <person name="Anikster Y."/>
            <person name="Bruce M."/>
            <person name="Wang M."/>
            <person name="Yin C."/>
            <person name="McCallum B."/>
            <person name="Szabo L.J."/>
            <person name="Hulbert S."/>
            <person name="Chen X."/>
            <person name="Fellers J.P."/>
        </authorList>
    </citation>
    <scope>NUCLEOTIDE SEQUENCE</scope>
    <source>
        <strain evidence="3">isolate 1-1 / race 1 (BBBD)</strain>
        <strain evidence="4">Isolate 1-1 / race 1 (BBBD)</strain>
    </source>
</reference>
<keyword evidence="4" id="KW-1185">Reference proteome</keyword>
<evidence type="ECO:0000313" key="3">
    <source>
        <dbReference type="EnsemblFungi" id="PTTG_29974-t43_1-p1"/>
    </source>
</evidence>
<name>A0A180G0Y2_PUCT1</name>